<dbReference type="PANTHER" id="PTHR34590:SF5">
    <property type="entry name" value="OS04G0586500 PROTEIN"/>
    <property type="match status" value="1"/>
</dbReference>
<dbReference type="GO" id="GO:0004714">
    <property type="term" value="F:transmembrane receptor protein tyrosine kinase activity"/>
    <property type="evidence" value="ECO:0007669"/>
    <property type="project" value="InterPro"/>
</dbReference>
<dbReference type="PANTHER" id="PTHR34590">
    <property type="entry name" value="OS03G0124300 PROTEIN-RELATED"/>
    <property type="match status" value="1"/>
</dbReference>
<keyword evidence="1" id="KW-0732">Signal</keyword>
<feature type="signal peptide" evidence="1">
    <location>
        <begin position="1"/>
        <end position="29"/>
    </location>
</feature>
<evidence type="ECO:0000256" key="1">
    <source>
        <dbReference type="SAM" id="SignalP"/>
    </source>
</evidence>
<name>A0A2P5WQJ3_GOSBA</name>
<gene>
    <name evidence="2" type="ORF">GOBAR_AA27369</name>
</gene>
<proteinExistence type="predicted"/>
<evidence type="ECO:0000313" key="2">
    <source>
        <dbReference type="EMBL" id="PPR93307.1"/>
    </source>
</evidence>
<dbReference type="Proteomes" id="UP000239757">
    <property type="component" value="Unassembled WGS sequence"/>
</dbReference>
<feature type="chain" id="PRO_5015106923" evidence="1">
    <location>
        <begin position="30"/>
        <end position="133"/>
    </location>
</feature>
<organism evidence="2 3">
    <name type="scientific">Gossypium barbadense</name>
    <name type="common">Sea Island cotton</name>
    <name type="synonym">Hibiscus barbadensis</name>
    <dbReference type="NCBI Taxonomy" id="3634"/>
    <lineage>
        <taxon>Eukaryota</taxon>
        <taxon>Viridiplantae</taxon>
        <taxon>Streptophyta</taxon>
        <taxon>Embryophyta</taxon>
        <taxon>Tracheophyta</taxon>
        <taxon>Spermatophyta</taxon>
        <taxon>Magnoliopsida</taxon>
        <taxon>eudicotyledons</taxon>
        <taxon>Gunneridae</taxon>
        <taxon>Pentapetalae</taxon>
        <taxon>rosids</taxon>
        <taxon>malvids</taxon>
        <taxon>Malvales</taxon>
        <taxon>Malvaceae</taxon>
        <taxon>Malvoideae</taxon>
        <taxon>Gossypium</taxon>
    </lineage>
</organism>
<sequence length="133" mass="15208">MRKSISIHFFPKLVTILASLLLLFHPVLAIDYVLTKKILGEKSELSNNDKWKWTLDIRSKFLNGTEKSIISLVAMQDPTIAIGPCTTACVFRTNFTYSFRVVSTRKFVRLYFSTNLYDSQNTTNTLCTPCDET</sequence>
<accession>A0A2P5WQJ3</accession>
<dbReference type="AlphaFoldDB" id="A0A2P5WQJ3"/>
<dbReference type="InterPro" id="IPR045272">
    <property type="entry name" value="ANXUR1/2-like"/>
</dbReference>
<dbReference type="EMBL" id="KZ666832">
    <property type="protein sequence ID" value="PPR93307.1"/>
    <property type="molecule type" value="Genomic_DNA"/>
</dbReference>
<protein>
    <submittedName>
        <fullName evidence="2">Uncharacterized protein</fullName>
    </submittedName>
</protein>
<reference evidence="2 3" key="1">
    <citation type="submission" date="2015-01" db="EMBL/GenBank/DDBJ databases">
        <title>Genome of allotetraploid Gossypium barbadense reveals genomic plasticity and fiber elongation in cotton evolution.</title>
        <authorList>
            <person name="Chen X."/>
            <person name="Liu X."/>
            <person name="Zhao B."/>
            <person name="Zheng H."/>
            <person name="Hu Y."/>
            <person name="Lu G."/>
            <person name="Yang C."/>
            <person name="Chen J."/>
            <person name="Shan C."/>
            <person name="Zhang L."/>
            <person name="Zhou Y."/>
            <person name="Wang L."/>
            <person name="Guo W."/>
            <person name="Bai Y."/>
            <person name="Ruan J."/>
            <person name="Shangguan X."/>
            <person name="Mao Y."/>
            <person name="Jiang J."/>
            <person name="Zhu Y."/>
            <person name="Lei J."/>
            <person name="Kang H."/>
            <person name="Chen S."/>
            <person name="He X."/>
            <person name="Wang R."/>
            <person name="Wang Y."/>
            <person name="Chen J."/>
            <person name="Wang L."/>
            <person name="Yu S."/>
            <person name="Wang B."/>
            <person name="Wei J."/>
            <person name="Song S."/>
            <person name="Lu X."/>
            <person name="Gao Z."/>
            <person name="Gu W."/>
            <person name="Deng X."/>
            <person name="Ma D."/>
            <person name="Wang S."/>
            <person name="Liang W."/>
            <person name="Fang L."/>
            <person name="Cai C."/>
            <person name="Zhu X."/>
            <person name="Zhou B."/>
            <person name="Zhang Y."/>
            <person name="Chen Z."/>
            <person name="Xu S."/>
            <person name="Zhu R."/>
            <person name="Wang S."/>
            <person name="Zhang T."/>
            <person name="Zhao G."/>
        </authorList>
    </citation>
    <scope>NUCLEOTIDE SEQUENCE [LARGE SCALE GENOMIC DNA]</scope>
    <source>
        <strain evidence="3">cv. Xinhai21</strain>
        <tissue evidence="2">Leaf</tissue>
    </source>
</reference>
<evidence type="ECO:0000313" key="3">
    <source>
        <dbReference type="Proteomes" id="UP000239757"/>
    </source>
</evidence>